<accession>A0A401UU29</accession>
<evidence type="ECO:0000313" key="2">
    <source>
        <dbReference type="EMBL" id="GCD13041.1"/>
    </source>
</evidence>
<evidence type="ECO:0008006" key="4">
    <source>
        <dbReference type="Google" id="ProtNLM"/>
    </source>
</evidence>
<name>A0A401UU29_9CLOT</name>
<reference evidence="2 3" key="1">
    <citation type="submission" date="2018-11" db="EMBL/GenBank/DDBJ databases">
        <title>Genome sequencing and assembly of Clostridium tagluense strain A121.</title>
        <authorList>
            <person name="Murakami T."/>
            <person name="Segawa T."/>
            <person name="Shcherbakova V.A."/>
            <person name="Mori H."/>
            <person name="Yoshimura Y."/>
        </authorList>
    </citation>
    <scope>NUCLEOTIDE SEQUENCE [LARGE SCALE GENOMIC DNA]</scope>
    <source>
        <strain evidence="2 3">A121</strain>
    </source>
</reference>
<comment type="caution">
    <text evidence="2">The sequence shown here is derived from an EMBL/GenBank/DDBJ whole genome shotgun (WGS) entry which is preliminary data.</text>
</comment>
<organism evidence="2 3">
    <name type="scientific">Clostridium tagluense</name>
    <dbReference type="NCBI Taxonomy" id="360422"/>
    <lineage>
        <taxon>Bacteria</taxon>
        <taxon>Bacillati</taxon>
        <taxon>Bacillota</taxon>
        <taxon>Clostridia</taxon>
        <taxon>Eubacteriales</taxon>
        <taxon>Clostridiaceae</taxon>
        <taxon>Clostridium</taxon>
    </lineage>
</organism>
<feature type="region of interest" description="Disordered" evidence="1">
    <location>
        <begin position="260"/>
        <end position="284"/>
    </location>
</feature>
<dbReference type="OrthoDB" id="18359at2"/>
<dbReference type="Pfam" id="PF06685">
    <property type="entry name" value="DUF1186"/>
    <property type="match status" value="1"/>
</dbReference>
<sequence length="284" mass="32952">MNELIKEIEYNNGKFPEEQLKEIISRKEEFIPELLEILENAKENYEEILEKPNYFAHIYATFLLAQFKEKQSFKPIIDLISLPNEIPDDIFGDFLTEDLHKILASVCGGDVLPIKSLVEDSNVNEYVRCAAIKSFIVLLGEGVISQSEVIEYYKSLFEGKLEREFSQVWNELIYDSCEAGPSELYKYIEKAYADELVDVECISLEEVDGAVKIHDKEKFPKLKDEGYSFILDTIEELGCWRCFTKSSTESKSQYMMGINKMKKNNKNKTNKKQVKATKKKQRKK</sequence>
<dbReference type="AlphaFoldDB" id="A0A401UU29"/>
<dbReference type="RefSeq" id="WP_125006225.1">
    <property type="nucleotide sequence ID" value="NZ_BHYK01000052.1"/>
</dbReference>
<dbReference type="Proteomes" id="UP000287872">
    <property type="component" value="Unassembled WGS sequence"/>
</dbReference>
<keyword evidence="3" id="KW-1185">Reference proteome</keyword>
<protein>
    <recommendedName>
        <fullName evidence="4">DUF1186 domain-containing protein</fullName>
    </recommendedName>
</protein>
<gene>
    <name evidence="2" type="ORF">Ctaglu_46640</name>
</gene>
<proteinExistence type="predicted"/>
<evidence type="ECO:0000256" key="1">
    <source>
        <dbReference type="SAM" id="MobiDB-lite"/>
    </source>
</evidence>
<dbReference type="EMBL" id="BHYK01000052">
    <property type="protein sequence ID" value="GCD13041.1"/>
    <property type="molecule type" value="Genomic_DNA"/>
</dbReference>
<dbReference type="InterPro" id="IPR010602">
    <property type="entry name" value="DUF1186"/>
</dbReference>
<evidence type="ECO:0000313" key="3">
    <source>
        <dbReference type="Proteomes" id="UP000287872"/>
    </source>
</evidence>